<dbReference type="Proteomes" id="UP000284706">
    <property type="component" value="Unassembled WGS sequence"/>
</dbReference>
<reference evidence="2 3" key="1">
    <citation type="journal article" date="2018" name="Evol. Lett.">
        <title>Horizontal gene cluster transfer increased hallucinogenic mushroom diversity.</title>
        <authorList>
            <person name="Reynolds H.T."/>
            <person name="Vijayakumar V."/>
            <person name="Gluck-Thaler E."/>
            <person name="Korotkin H.B."/>
            <person name="Matheny P.B."/>
            <person name="Slot J.C."/>
        </authorList>
    </citation>
    <scope>NUCLEOTIDE SEQUENCE [LARGE SCALE GENOMIC DNA]</scope>
    <source>
        <strain evidence="2 3">SRW20</strain>
    </source>
</reference>
<keyword evidence="3" id="KW-1185">Reference proteome</keyword>
<dbReference type="Pfam" id="PF13847">
    <property type="entry name" value="Methyltransf_31"/>
    <property type="match status" value="1"/>
</dbReference>
<dbReference type="InterPro" id="IPR029063">
    <property type="entry name" value="SAM-dependent_MTases_sf"/>
</dbReference>
<evidence type="ECO:0000313" key="3">
    <source>
        <dbReference type="Proteomes" id="UP000284706"/>
    </source>
</evidence>
<dbReference type="PANTHER" id="PTHR43861:SF1">
    <property type="entry name" value="TRANS-ACONITATE 2-METHYLTRANSFERASE"/>
    <property type="match status" value="1"/>
</dbReference>
<evidence type="ECO:0000259" key="1">
    <source>
        <dbReference type="Pfam" id="PF13847"/>
    </source>
</evidence>
<gene>
    <name evidence="2" type="ORF">CVT26_014109</name>
</gene>
<dbReference type="InterPro" id="IPR025714">
    <property type="entry name" value="Methyltranfer_dom"/>
</dbReference>
<organism evidence="2 3">
    <name type="scientific">Gymnopilus dilepis</name>
    <dbReference type="NCBI Taxonomy" id="231916"/>
    <lineage>
        <taxon>Eukaryota</taxon>
        <taxon>Fungi</taxon>
        <taxon>Dikarya</taxon>
        <taxon>Basidiomycota</taxon>
        <taxon>Agaricomycotina</taxon>
        <taxon>Agaricomycetes</taxon>
        <taxon>Agaricomycetidae</taxon>
        <taxon>Agaricales</taxon>
        <taxon>Agaricineae</taxon>
        <taxon>Hymenogastraceae</taxon>
        <taxon>Gymnopilus</taxon>
    </lineage>
</organism>
<evidence type="ECO:0000313" key="2">
    <source>
        <dbReference type="EMBL" id="PPQ99187.1"/>
    </source>
</evidence>
<comment type="caution">
    <text evidence="2">The sequence shown here is derived from an EMBL/GenBank/DDBJ whole genome shotgun (WGS) entry which is preliminary data.</text>
</comment>
<sequence>MYSHHDAKADTAQHAPEKADASGWSASLYNKNASFVYSPAFTTYVLDLLSAQPGERILDLGCGSGELTANIQKIVEQKEGGIVVGTDLSSSMLEKAKANGVKHAFIADAQDFELPKDRPEYPEQFDAVFSNAALHWCKRDPLGVLTSVRKVLKPGGRIAAEMGGFMNCVGVRAALHDVVRSKGRDPEEYDPWYFPSMEDYVKLLVTAGFEPTHISLTPRLTPLPTDMYDWLNTFARNTFLRDFSDEEASEIMREVQDRCRIDSRDASGKWALMYVRLRFSAIRKPDEGVQ</sequence>
<protein>
    <recommendedName>
        <fullName evidence="1">Methyltransferase domain-containing protein</fullName>
    </recommendedName>
</protein>
<proteinExistence type="predicted"/>
<accession>A0A409Y839</accession>
<dbReference type="SUPFAM" id="SSF53335">
    <property type="entry name" value="S-adenosyl-L-methionine-dependent methyltransferases"/>
    <property type="match status" value="1"/>
</dbReference>
<dbReference type="STRING" id="231916.A0A409Y839"/>
<dbReference type="EMBL" id="NHYE01001076">
    <property type="protein sequence ID" value="PPQ99187.1"/>
    <property type="molecule type" value="Genomic_DNA"/>
</dbReference>
<dbReference type="InParanoid" id="A0A409Y839"/>
<feature type="domain" description="Methyltransferase" evidence="1">
    <location>
        <begin position="53"/>
        <end position="161"/>
    </location>
</feature>
<dbReference type="PANTHER" id="PTHR43861">
    <property type="entry name" value="TRANS-ACONITATE 2-METHYLTRANSFERASE-RELATED"/>
    <property type="match status" value="1"/>
</dbReference>
<dbReference type="OrthoDB" id="10017101at2759"/>
<dbReference type="Gene3D" id="3.40.50.150">
    <property type="entry name" value="Vaccinia Virus protein VP39"/>
    <property type="match status" value="1"/>
</dbReference>
<dbReference type="AlphaFoldDB" id="A0A409Y839"/>
<dbReference type="CDD" id="cd02440">
    <property type="entry name" value="AdoMet_MTases"/>
    <property type="match status" value="1"/>
</dbReference>
<name>A0A409Y839_9AGAR</name>